<dbReference type="EMBL" id="JAUHHV010000007">
    <property type="protein sequence ID" value="KAK1419381.1"/>
    <property type="molecule type" value="Genomic_DNA"/>
</dbReference>
<name>A0AAD8KE15_TARER</name>
<gene>
    <name evidence="2" type="ORF">QVD17_28548</name>
</gene>
<comment type="caution">
    <text evidence="2">The sequence shown here is derived from an EMBL/GenBank/DDBJ whole genome shotgun (WGS) entry which is preliminary data.</text>
</comment>
<dbReference type="AlphaFoldDB" id="A0AAD8KE15"/>
<evidence type="ECO:0000313" key="3">
    <source>
        <dbReference type="Proteomes" id="UP001229421"/>
    </source>
</evidence>
<feature type="region of interest" description="Disordered" evidence="1">
    <location>
        <begin position="65"/>
        <end position="93"/>
    </location>
</feature>
<evidence type="ECO:0000313" key="2">
    <source>
        <dbReference type="EMBL" id="KAK1419381.1"/>
    </source>
</evidence>
<accession>A0AAD8KE15</accession>
<sequence length="117" mass="13545">MKNHYDYVKGKFAAWTKLKNKTGNVYDPSTNTFNLMEDERKIEMKDLVNNIFGNIAEEVSDHNLNGLDDIESNQMEPPTQVVSEESSVRSRNKMEFLTQSEEASLELIIKEENEKKN</sequence>
<evidence type="ECO:0000256" key="1">
    <source>
        <dbReference type="SAM" id="MobiDB-lite"/>
    </source>
</evidence>
<reference evidence="2" key="1">
    <citation type="journal article" date="2023" name="bioRxiv">
        <title>Improved chromosome-level genome assembly for marigold (Tagetes erecta).</title>
        <authorList>
            <person name="Jiang F."/>
            <person name="Yuan L."/>
            <person name="Wang S."/>
            <person name="Wang H."/>
            <person name="Xu D."/>
            <person name="Wang A."/>
            <person name="Fan W."/>
        </authorList>
    </citation>
    <scope>NUCLEOTIDE SEQUENCE</scope>
    <source>
        <strain evidence="2">WSJ</strain>
        <tissue evidence="2">Leaf</tissue>
    </source>
</reference>
<dbReference type="Proteomes" id="UP001229421">
    <property type="component" value="Unassembled WGS sequence"/>
</dbReference>
<protein>
    <submittedName>
        <fullName evidence="2">Uncharacterized protein</fullName>
    </submittedName>
</protein>
<proteinExistence type="predicted"/>
<keyword evidence="3" id="KW-1185">Reference proteome</keyword>
<organism evidence="2 3">
    <name type="scientific">Tagetes erecta</name>
    <name type="common">African marigold</name>
    <dbReference type="NCBI Taxonomy" id="13708"/>
    <lineage>
        <taxon>Eukaryota</taxon>
        <taxon>Viridiplantae</taxon>
        <taxon>Streptophyta</taxon>
        <taxon>Embryophyta</taxon>
        <taxon>Tracheophyta</taxon>
        <taxon>Spermatophyta</taxon>
        <taxon>Magnoliopsida</taxon>
        <taxon>eudicotyledons</taxon>
        <taxon>Gunneridae</taxon>
        <taxon>Pentapetalae</taxon>
        <taxon>asterids</taxon>
        <taxon>campanulids</taxon>
        <taxon>Asterales</taxon>
        <taxon>Asteraceae</taxon>
        <taxon>Asteroideae</taxon>
        <taxon>Heliantheae alliance</taxon>
        <taxon>Tageteae</taxon>
        <taxon>Tagetes</taxon>
    </lineage>
</organism>